<keyword evidence="1" id="KW-0175">Coiled coil</keyword>
<evidence type="ECO:0000313" key="3">
    <source>
        <dbReference type="EMBL" id="MEQ2193288.1"/>
    </source>
</evidence>
<dbReference type="Gene3D" id="1.20.58.60">
    <property type="match status" value="1"/>
</dbReference>
<accession>A0ABV0QCU9</accession>
<dbReference type="SUPFAM" id="SSF46966">
    <property type="entry name" value="Spectrin repeat"/>
    <property type="match status" value="1"/>
</dbReference>
<feature type="compositionally biased region" description="Polar residues" evidence="2">
    <location>
        <begin position="72"/>
        <end position="82"/>
    </location>
</feature>
<evidence type="ECO:0000256" key="2">
    <source>
        <dbReference type="SAM" id="MobiDB-lite"/>
    </source>
</evidence>
<protein>
    <recommendedName>
        <fullName evidence="5">Dystonin</fullName>
    </recommendedName>
</protein>
<feature type="coiled-coil region" evidence="1">
    <location>
        <begin position="128"/>
        <end position="159"/>
    </location>
</feature>
<gene>
    <name evidence="3" type="ORF">XENOCAPTIV_024178</name>
</gene>
<sequence length="281" mass="31379">MLMCGLSIQAAAVERLEESKSKIEGLLDWISNIGNENMSSLDQTDHISKENGNLPEETSAKGLIEDDDANGNALQTSENDFGSDTKKENTAFLDLDKQYDRVKDLIMATQSAQTLLDKQANMLSPDEKERLQRNIQDLKERYETSLTQAELQMKQVQSVQEEMKKFKGDCEEFEDWLKQAEVEIAELDAPAGSLNILSDKLQKQKMFSEDVISHKGDLRFITMSGQKVLDVAKTCGLADVASKNAVLHVDTSGICSVVKDKLDSAATRYKTLHSQVFHFHG</sequence>
<dbReference type="InterPro" id="IPR002017">
    <property type="entry name" value="Spectrin_repeat"/>
</dbReference>
<reference evidence="3 4" key="1">
    <citation type="submission" date="2021-06" db="EMBL/GenBank/DDBJ databases">
        <authorList>
            <person name="Palmer J.M."/>
        </authorList>
    </citation>
    <scope>NUCLEOTIDE SEQUENCE [LARGE SCALE GENOMIC DNA]</scope>
    <source>
        <strain evidence="3 4">XC_2019</strain>
        <tissue evidence="3">Muscle</tissue>
    </source>
</reference>
<name>A0ABV0QCU9_9TELE</name>
<dbReference type="Proteomes" id="UP001434883">
    <property type="component" value="Unassembled WGS sequence"/>
</dbReference>
<evidence type="ECO:0008006" key="5">
    <source>
        <dbReference type="Google" id="ProtNLM"/>
    </source>
</evidence>
<dbReference type="Pfam" id="PF00435">
    <property type="entry name" value="Spectrin"/>
    <property type="match status" value="1"/>
</dbReference>
<evidence type="ECO:0000313" key="4">
    <source>
        <dbReference type="Proteomes" id="UP001434883"/>
    </source>
</evidence>
<comment type="caution">
    <text evidence="3">The sequence shown here is derived from an EMBL/GenBank/DDBJ whole genome shotgun (WGS) entry which is preliminary data.</text>
</comment>
<organism evidence="3 4">
    <name type="scientific">Xenoophorus captivus</name>
    <dbReference type="NCBI Taxonomy" id="1517983"/>
    <lineage>
        <taxon>Eukaryota</taxon>
        <taxon>Metazoa</taxon>
        <taxon>Chordata</taxon>
        <taxon>Craniata</taxon>
        <taxon>Vertebrata</taxon>
        <taxon>Euteleostomi</taxon>
        <taxon>Actinopterygii</taxon>
        <taxon>Neopterygii</taxon>
        <taxon>Teleostei</taxon>
        <taxon>Neoteleostei</taxon>
        <taxon>Acanthomorphata</taxon>
        <taxon>Ovalentaria</taxon>
        <taxon>Atherinomorphae</taxon>
        <taxon>Cyprinodontiformes</taxon>
        <taxon>Goodeidae</taxon>
        <taxon>Xenoophorus</taxon>
    </lineage>
</organism>
<dbReference type="EMBL" id="JAHRIN010008410">
    <property type="protein sequence ID" value="MEQ2193288.1"/>
    <property type="molecule type" value="Genomic_DNA"/>
</dbReference>
<proteinExistence type="predicted"/>
<feature type="region of interest" description="Disordered" evidence="2">
    <location>
        <begin position="64"/>
        <end position="86"/>
    </location>
</feature>
<evidence type="ECO:0000256" key="1">
    <source>
        <dbReference type="SAM" id="Coils"/>
    </source>
</evidence>
<keyword evidence="4" id="KW-1185">Reference proteome</keyword>